<dbReference type="InterPro" id="IPR011006">
    <property type="entry name" value="CheY-like_superfamily"/>
</dbReference>
<dbReference type="PROSITE" id="PS50110">
    <property type="entry name" value="RESPONSE_REGULATORY"/>
    <property type="match status" value="1"/>
</dbReference>
<dbReference type="Gene3D" id="3.40.50.2300">
    <property type="match status" value="1"/>
</dbReference>
<name>A0A1F7F3B9_UNCRA</name>
<dbReference type="Pfam" id="PF00072">
    <property type="entry name" value="Response_reg"/>
    <property type="match status" value="1"/>
</dbReference>
<dbReference type="PANTHER" id="PTHR44520">
    <property type="entry name" value="RESPONSE REGULATOR RCP1-RELATED"/>
    <property type="match status" value="1"/>
</dbReference>
<feature type="domain" description="Response regulatory" evidence="2">
    <location>
        <begin position="6"/>
        <end position="134"/>
    </location>
</feature>
<evidence type="ECO:0000313" key="4">
    <source>
        <dbReference type="Proteomes" id="UP000179243"/>
    </source>
</evidence>
<evidence type="ECO:0000256" key="1">
    <source>
        <dbReference type="PROSITE-ProRule" id="PRU00169"/>
    </source>
</evidence>
<comment type="caution">
    <text evidence="3">The sequence shown here is derived from an EMBL/GenBank/DDBJ whole genome shotgun (WGS) entry which is preliminary data.</text>
</comment>
<reference evidence="3 4" key="1">
    <citation type="journal article" date="2016" name="Nat. Commun.">
        <title>Thousands of microbial genomes shed light on interconnected biogeochemical processes in an aquifer system.</title>
        <authorList>
            <person name="Anantharaman K."/>
            <person name="Brown C.T."/>
            <person name="Hug L.A."/>
            <person name="Sharon I."/>
            <person name="Castelle C.J."/>
            <person name="Probst A.J."/>
            <person name="Thomas B.C."/>
            <person name="Singh A."/>
            <person name="Wilkins M.J."/>
            <person name="Karaoz U."/>
            <person name="Brodie E.L."/>
            <person name="Williams K.H."/>
            <person name="Hubbard S.S."/>
            <person name="Banfield J.F."/>
        </authorList>
    </citation>
    <scope>NUCLEOTIDE SEQUENCE [LARGE SCALE GENOMIC DNA]</scope>
</reference>
<gene>
    <name evidence="3" type="ORF">A2519_16840</name>
</gene>
<dbReference type="AlphaFoldDB" id="A0A1F7F3B9"/>
<dbReference type="InterPro" id="IPR052893">
    <property type="entry name" value="TCS_response_regulator"/>
</dbReference>
<dbReference type="CDD" id="cd17557">
    <property type="entry name" value="REC_Rcp-like"/>
    <property type="match status" value="1"/>
</dbReference>
<organism evidence="3 4">
    <name type="scientific">Candidatus Raymondbacteria bacterium RIFOXYD12_FULL_49_13</name>
    <dbReference type="NCBI Taxonomy" id="1817890"/>
    <lineage>
        <taxon>Bacteria</taxon>
        <taxon>Raymondiibacteriota</taxon>
    </lineage>
</organism>
<sequence length="149" mass="17028">MERNRLILLVEDNQDDELLTLRAFKKSAILNTVMVVRDGAEALDYLFNASAFSVNEPHRLPEVVLLDLKLPKVDGLEVLRRIRATERTKLLPVVVLTSSKEERDVVESYRLGANSYIRKPVDYNQFVNAANHLGLYWLALNVPPNREAQ</sequence>
<evidence type="ECO:0000313" key="3">
    <source>
        <dbReference type="EMBL" id="OGK01052.1"/>
    </source>
</evidence>
<proteinExistence type="predicted"/>
<protein>
    <submittedName>
        <fullName evidence="3">Two-component system response regulator</fullName>
    </submittedName>
</protein>
<dbReference type="EMBL" id="MFYX01000135">
    <property type="protein sequence ID" value="OGK01052.1"/>
    <property type="molecule type" value="Genomic_DNA"/>
</dbReference>
<dbReference type="PANTHER" id="PTHR44520:SF1">
    <property type="entry name" value="TWO-COMPONENT SYSTEM REGULATORY PROTEIN"/>
    <property type="match status" value="1"/>
</dbReference>
<dbReference type="Proteomes" id="UP000179243">
    <property type="component" value="Unassembled WGS sequence"/>
</dbReference>
<accession>A0A1F7F3B9</accession>
<dbReference type="SUPFAM" id="SSF52172">
    <property type="entry name" value="CheY-like"/>
    <property type="match status" value="1"/>
</dbReference>
<dbReference type="InterPro" id="IPR001789">
    <property type="entry name" value="Sig_transdc_resp-reg_receiver"/>
</dbReference>
<feature type="modified residue" description="4-aspartylphosphate" evidence="1">
    <location>
        <position position="67"/>
    </location>
</feature>
<dbReference type="SMART" id="SM00448">
    <property type="entry name" value="REC"/>
    <property type="match status" value="1"/>
</dbReference>
<keyword evidence="1" id="KW-0597">Phosphoprotein</keyword>
<dbReference type="GO" id="GO:0000160">
    <property type="term" value="P:phosphorelay signal transduction system"/>
    <property type="evidence" value="ECO:0007669"/>
    <property type="project" value="InterPro"/>
</dbReference>
<evidence type="ECO:0000259" key="2">
    <source>
        <dbReference type="PROSITE" id="PS50110"/>
    </source>
</evidence>